<name>A0AAV2H873_LYMST</name>
<feature type="chain" id="PRO_5043539327" evidence="1">
    <location>
        <begin position="19"/>
        <end position="134"/>
    </location>
</feature>
<sequence length="134" mass="15256">MSILKWFLIRSTLTILLVREEDFGAYSCDYYNPMKVRVVPRAFMTPKVPDSKIIKQANSFDYETQLPPMSPHPDCGCKPNPIEDPDISKSVITYDKTCFNEFELVRTPSTDKVIPIKVSPGGVLFEQASYWTVA</sequence>
<organism evidence="2 3">
    <name type="scientific">Lymnaea stagnalis</name>
    <name type="common">Great pond snail</name>
    <name type="synonym">Helix stagnalis</name>
    <dbReference type="NCBI Taxonomy" id="6523"/>
    <lineage>
        <taxon>Eukaryota</taxon>
        <taxon>Metazoa</taxon>
        <taxon>Spiralia</taxon>
        <taxon>Lophotrochozoa</taxon>
        <taxon>Mollusca</taxon>
        <taxon>Gastropoda</taxon>
        <taxon>Heterobranchia</taxon>
        <taxon>Euthyneura</taxon>
        <taxon>Panpulmonata</taxon>
        <taxon>Hygrophila</taxon>
        <taxon>Lymnaeoidea</taxon>
        <taxon>Lymnaeidae</taxon>
        <taxon>Lymnaea</taxon>
    </lineage>
</organism>
<accession>A0AAV2H873</accession>
<evidence type="ECO:0000256" key="1">
    <source>
        <dbReference type="SAM" id="SignalP"/>
    </source>
</evidence>
<dbReference type="Proteomes" id="UP001497497">
    <property type="component" value="Unassembled WGS sequence"/>
</dbReference>
<keyword evidence="1" id="KW-0732">Signal</keyword>
<evidence type="ECO:0000313" key="3">
    <source>
        <dbReference type="Proteomes" id="UP001497497"/>
    </source>
</evidence>
<proteinExistence type="predicted"/>
<keyword evidence="3" id="KW-1185">Reference proteome</keyword>
<gene>
    <name evidence="2" type="ORF">GSLYS_00003159001</name>
</gene>
<reference evidence="2 3" key="1">
    <citation type="submission" date="2024-04" db="EMBL/GenBank/DDBJ databases">
        <authorList>
            <consortium name="Genoscope - CEA"/>
            <person name="William W."/>
        </authorList>
    </citation>
    <scope>NUCLEOTIDE SEQUENCE [LARGE SCALE GENOMIC DNA]</scope>
</reference>
<comment type="caution">
    <text evidence="2">The sequence shown here is derived from an EMBL/GenBank/DDBJ whole genome shotgun (WGS) entry which is preliminary data.</text>
</comment>
<dbReference type="AlphaFoldDB" id="A0AAV2H873"/>
<evidence type="ECO:0000313" key="2">
    <source>
        <dbReference type="EMBL" id="CAL1528989.1"/>
    </source>
</evidence>
<dbReference type="EMBL" id="CAXITT010000041">
    <property type="protein sequence ID" value="CAL1528989.1"/>
    <property type="molecule type" value="Genomic_DNA"/>
</dbReference>
<protein>
    <submittedName>
        <fullName evidence="2">Uncharacterized protein</fullName>
    </submittedName>
</protein>
<feature type="signal peptide" evidence="1">
    <location>
        <begin position="1"/>
        <end position="18"/>
    </location>
</feature>
<feature type="non-terminal residue" evidence="2">
    <location>
        <position position="134"/>
    </location>
</feature>